<accession>A0ABD1H0Y9</accession>
<keyword evidence="4" id="KW-1015">Disulfide bond</keyword>
<evidence type="ECO:0000256" key="3">
    <source>
        <dbReference type="ARBA" id="ARBA00023128"/>
    </source>
</evidence>
<dbReference type="EMBL" id="JBEAFC010000007">
    <property type="protein sequence ID" value="KAL1549665.1"/>
    <property type="molecule type" value="Genomic_DNA"/>
</dbReference>
<comment type="subcellular location">
    <subcellularLocation>
        <location evidence="1 5">Mitochondrion</location>
    </subcellularLocation>
</comment>
<proteinExistence type="inferred from homology"/>
<reference evidence="6 7" key="1">
    <citation type="submission" date="2024-06" db="EMBL/GenBank/DDBJ databases">
        <title>A chromosome level genome sequence of Diviner's sage (Salvia divinorum).</title>
        <authorList>
            <person name="Ford S.A."/>
            <person name="Ro D.-K."/>
            <person name="Ness R.W."/>
            <person name="Phillips M.A."/>
        </authorList>
    </citation>
    <scope>NUCLEOTIDE SEQUENCE [LARGE SCALE GENOMIC DNA]</scope>
    <source>
        <strain evidence="6">SAF-2024a</strain>
        <tissue evidence="6">Leaf</tissue>
    </source>
</reference>
<dbReference type="GO" id="GO:0005739">
    <property type="term" value="C:mitochondrion"/>
    <property type="evidence" value="ECO:0007669"/>
    <property type="project" value="UniProtKB-SubCell"/>
</dbReference>
<dbReference type="Proteomes" id="UP001567538">
    <property type="component" value="Unassembled WGS sequence"/>
</dbReference>
<name>A0ABD1H0Y9_SALDI</name>
<dbReference type="Pfam" id="PF08583">
    <property type="entry name" value="Cmc1"/>
    <property type="match status" value="1"/>
</dbReference>
<keyword evidence="3 5" id="KW-0496">Mitochondrion</keyword>
<dbReference type="PANTHER" id="PTHR22977">
    <property type="entry name" value="COX ASSEMBLY MITOCHONDRIAL PROTEIN"/>
    <property type="match status" value="1"/>
</dbReference>
<sequence>MHPPLTIHRHPMCVEIIELFQKCHTDHPLGKFFGECTDLKIKLDKCFRQEKSLKRKANFEESKKLKDRLREHRIQNSETME</sequence>
<evidence type="ECO:0000256" key="4">
    <source>
        <dbReference type="ARBA" id="ARBA00023157"/>
    </source>
</evidence>
<gene>
    <name evidence="6" type="ORF">AAHA92_17740</name>
</gene>
<evidence type="ECO:0000256" key="2">
    <source>
        <dbReference type="ARBA" id="ARBA00007347"/>
    </source>
</evidence>
<evidence type="ECO:0000313" key="7">
    <source>
        <dbReference type="Proteomes" id="UP001567538"/>
    </source>
</evidence>
<dbReference type="PANTHER" id="PTHR22977:SF1">
    <property type="entry name" value="COX ASSEMBLY MITOCHONDRIAL PROTEIN 2 HOMOLOG"/>
    <property type="match status" value="1"/>
</dbReference>
<evidence type="ECO:0000256" key="1">
    <source>
        <dbReference type="ARBA" id="ARBA00004173"/>
    </source>
</evidence>
<protein>
    <recommendedName>
        <fullName evidence="5">COX assembly mitochondrial protein</fullName>
    </recommendedName>
</protein>
<comment type="caution">
    <text evidence="6">The sequence shown here is derived from an EMBL/GenBank/DDBJ whole genome shotgun (WGS) entry which is preliminary data.</text>
</comment>
<comment type="similarity">
    <text evidence="2 5">Belongs to the CMC family.</text>
</comment>
<dbReference type="InterPro" id="IPR013892">
    <property type="entry name" value="Cyt_c_biogenesis_Cmc1-like"/>
</dbReference>
<dbReference type="AlphaFoldDB" id="A0ABD1H0Y9"/>
<evidence type="ECO:0000256" key="5">
    <source>
        <dbReference type="RuleBase" id="RU364104"/>
    </source>
</evidence>
<evidence type="ECO:0000313" key="6">
    <source>
        <dbReference type="EMBL" id="KAL1549665.1"/>
    </source>
</evidence>
<organism evidence="6 7">
    <name type="scientific">Salvia divinorum</name>
    <name type="common">Maria pastora</name>
    <name type="synonym">Diviner's sage</name>
    <dbReference type="NCBI Taxonomy" id="28513"/>
    <lineage>
        <taxon>Eukaryota</taxon>
        <taxon>Viridiplantae</taxon>
        <taxon>Streptophyta</taxon>
        <taxon>Embryophyta</taxon>
        <taxon>Tracheophyta</taxon>
        <taxon>Spermatophyta</taxon>
        <taxon>Magnoliopsida</taxon>
        <taxon>eudicotyledons</taxon>
        <taxon>Gunneridae</taxon>
        <taxon>Pentapetalae</taxon>
        <taxon>asterids</taxon>
        <taxon>lamiids</taxon>
        <taxon>Lamiales</taxon>
        <taxon>Lamiaceae</taxon>
        <taxon>Nepetoideae</taxon>
        <taxon>Mentheae</taxon>
        <taxon>Salviinae</taxon>
        <taxon>Salvia</taxon>
        <taxon>Salvia subgen. Calosphace</taxon>
    </lineage>
</organism>
<keyword evidence="7" id="KW-1185">Reference proteome</keyword>